<feature type="compositionally biased region" description="Gly residues" evidence="6">
    <location>
        <begin position="1027"/>
        <end position="1037"/>
    </location>
</feature>
<dbReference type="InterPro" id="IPR029052">
    <property type="entry name" value="Metallo-depent_PP-like"/>
</dbReference>
<evidence type="ECO:0000256" key="2">
    <source>
        <dbReference type="ARBA" id="ARBA00022801"/>
    </source>
</evidence>
<comment type="catalytic activity">
    <reaction evidence="4 5">
        <text>O-phospho-L-threonyl-[protein] + H2O = L-threonyl-[protein] + phosphate</text>
        <dbReference type="Rhea" id="RHEA:47004"/>
        <dbReference type="Rhea" id="RHEA-COMP:11060"/>
        <dbReference type="Rhea" id="RHEA-COMP:11605"/>
        <dbReference type="ChEBI" id="CHEBI:15377"/>
        <dbReference type="ChEBI" id="CHEBI:30013"/>
        <dbReference type="ChEBI" id="CHEBI:43474"/>
        <dbReference type="ChEBI" id="CHEBI:61977"/>
        <dbReference type="EC" id="3.1.3.16"/>
    </reaction>
</comment>
<evidence type="ECO:0000256" key="3">
    <source>
        <dbReference type="ARBA" id="ARBA00023211"/>
    </source>
</evidence>
<keyword evidence="3" id="KW-0464">Manganese</keyword>
<dbReference type="GeneID" id="75830921"/>
<dbReference type="InterPro" id="IPR047129">
    <property type="entry name" value="PPA2-like"/>
</dbReference>
<keyword evidence="10" id="KW-1185">Reference proteome</keyword>
<dbReference type="Gene3D" id="1.20.1250.20">
    <property type="entry name" value="MFS general substrate transporter like domains"/>
    <property type="match status" value="1"/>
</dbReference>
<keyword evidence="1" id="KW-0479">Metal-binding</keyword>
<sequence>MEKALHDLPDFALYINQNIRDNALDNAQLETRCLLDDERHADASIPGRRSAGQLDQVSAELLIMVLMHIDIPSMIHFRRVNRHVVVQCSTCVGDPSCFDSIGTSIMSPARAQIMDEFHVSSPVALPPLSLYVVALGLRSIVGSPLSETVGRHPVYLSTVPLGAGFTHNFGALCFLRFMAGFCWASVLATAAGSLSGSLCAKSARSTVCGSFLVVNKSWRWTQWTLLFLAAFCVVIMAFTKETMHHLIQERAVGKSNKQKGAAKTSISRPKFSEFVTIALVRSVHMLVAEPIVGMIALYVSAEFGTLFSFFAGVPYTFARVYGFPLQHSGLVFLSIVIGCLLGLVTIILCDTLLYRKKAQTYASHEVPPRAALVPCDARKRGTASGTVLVRLDGCRHDPICMGQPNENDGQFVNSTLRQTFQVSLDAEQIRVQLSNVLGQSPLPITEATIALPENGLAGVGEIDPKTTRGLTFAGQSSVTIPPGEEVYSDPIDFSVDAETIVALSLYLEKGQSGSIITGHPGSRTTSWMQRGSGTNATSISGEMTNHWYFASAIEAWKPRTTSSLIILGDSITDGRGSTDNENNRWPNLLLARMRDEGIENIAVNNKAAGGNAVLSGGLGPPLTTRYERDALEQQGTEYVMIFEGVNDIGPSQTDAATQETLYEDLIEAYTKIVGDIKTAGYATIGATITQFRGNGYHDPAREVTRNKVNAWVLTSGVFDHVVDFAAWIGDGDTLVPERLVFVPVGESPAPSPDVGSLETNPNAECGWRGISHICMRILVVGSRATCCEGHHLLDTDVEHARAGAATVQHTQTLSTMSDLDKAIAQLRSCRPIPESQVREICHKARELLIEEGNVVTVTAPVTICGDIHGQFHDLMELFRVGGDVPDTNYLFMGDFVDRGFYSLETFLLLLCLKVRYPDRMTLIRGNHESRQITQVYGFYDECNRKYGSANVWRYCCDVFDYLALGAIVLGASSTLSSTMEPIDEDVEIEVCDQSGGTLSRFSRQRHRQRPDSSSSANGVPADRTGPPGSGASGSSGGTVGNPTGAVLCVHGGLSPLIDTIDKIRLIDRKQEVPHEGAMCDLLWSDPDEIDGWGLSPRGAGFLFGADIVKAFNHTNDLSLIARAHQLVMEGFKEMFDASIVTVWSAPNYCYRCGNVAAVLELSEDDTGTGIFSRSNGDVGRSKPPMLENGGGLGNGPARRYRVFQAAPQDSRGMPAKKPVADYFL</sequence>
<dbReference type="Gene3D" id="3.60.21.10">
    <property type="match status" value="1"/>
</dbReference>
<dbReference type="SUPFAM" id="SSF103473">
    <property type="entry name" value="MFS general substrate transporter"/>
    <property type="match status" value="1"/>
</dbReference>
<dbReference type="SMART" id="SM00156">
    <property type="entry name" value="PP2Ac"/>
    <property type="match status" value="1"/>
</dbReference>
<feature type="transmembrane region" description="Helical" evidence="7">
    <location>
        <begin position="220"/>
        <end position="238"/>
    </location>
</feature>
<evidence type="ECO:0000313" key="9">
    <source>
        <dbReference type="EMBL" id="KAI6783406.1"/>
    </source>
</evidence>
<dbReference type="AlphaFoldDB" id="A0A9P9Y4S0"/>
<dbReference type="GO" id="GO:0046872">
    <property type="term" value="F:metal ion binding"/>
    <property type="evidence" value="ECO:0007669"/>
    <property type="project" value="UniProtKB-KW"/>
</dbReference>
<feature type="domain" description="Serine/threonine specific protein phosphatases" evidence="8">
    <location>
        <begin position="923"/>
        <end position="928"/>
    </location>
</feature>
<keyword evidence="7" id="KW-1133">Transmembrane helix</keyword>
<comment type="similarity">
    <text evidence="5">Belongs to the PPP phosphatase family.</text>
</comment>
<evidence type="ECO:0000256" key="6">
    <source>
        <dbReference type="SAM" id="MobiDB-lite"/>
    </source>
</evidence>
<dbReference type="GO" id="GO:0004722">
    <property type="term" value="F:protein serine/threonine phosphatase activity"/>
    <property type="evidence" value="ECO:0007669"/>
    <property type="project" value="UniProtKB-EC"/>
</dbReference>
<dbReference type="SUPFAM" id="SSF56300">
    <property type="entry name" value="Metallo-dependent phosphatases"/>
    <property type="match status" value="1"/>
</dbReference>
<dbReference type="Proteomes" id="UP001055219">
    <property type="component" value="Unassembled WGS sequence"/>
</dbReference>
<evidence type="ECO:0000256" key="5">
    <source>
        <dbReference type="RuleBase" id="RU004273"/>
    </source>
</evidence>
<dbReference type="Pfam" id="PF13472">
    <property type="entry name" value="Lipase_GDSL_2"/>
    <property type="match status" value="1"/>
</dbReference>
<evidence type="ECO:0000259" key="8">
    <source>
        <dbReference type="PROSITE" id="PS00125"/>
    </source>
</evidence>
<dbReference type="InterPro" id="IPR004843">
    <property type="entry name" value="Calcineurin-like_PHP"/>
</dbReference>
<dbReference type="InterPro" id="IPR036514">
    <property type="entry name" value="SGNH_hydro_sf"/>
</dbReference>
<reference evidence="9" key="1">
    <citation type="journal article" date="2021" name="J Fungi (Basel)">
        <title>Genomic and Metabolomic Analyses of the Marine Fungus Emericellopsis cladophorae: Insights into Saltwater Adaptability Mechanisms and Its Biosynthetic Potential.</title>
        <authorList>
            <person name="Goncalves M.F.M."/>
            <person name="Hilario S."/>
            <person name="Van de Peer Y."/>
            <person name="Esteves A.C."/>
            <person name="Alves A."/>
        </authorList>
    </citation>
    <scope>NUCLEOTIDE SEQUENCE</scope>
    <source>
        <strain evidence="9">MUM 19.33</strain>
    </source>
</reference>
<dbReference type="PRINTS" id="PR00114">
    <property type="entry name" value="STPHPHTASE"/>
</dbReference>
<reference evidence="9" key="2">
    <citation type="submission" date="2022-07" db="EMBL/GenBank/DDBJ databases">
        <authorList>
            <person name="Goncalves M.F.M."/>
            <person name="Hilario S."/>
            <person name="Van De Peer Y."/>
            <person name="Esteves A.C."/>
            <person name="Alves A."/>
        </authorList>
    </citation>
    <scope>NUCLEOTIDE SEQUENCE</scope>
    <source>
        <strain evidence="9">MUM 19.33</strain>
    </source>
</reference>
<dbReference type="SUPFAM" id="SSF52266">
    <property type="entry name" value="SGNH hydrolase"/>
    <property type="match status" value="1"/>
</dbReference>
<feature type="transmembrane region" description="Helical" evidence="7">
    <location>
        <begin position="331"/>
        <end position="354"/>
    </location>
</feature>
<feature type="region of interest" description="Disordered" evidence="6">
    <location>
        <begin position="999"/>
        <end position="1037"/>
    </location>
</feature>
<dbReference type="PANTHER" id="PTHR45619">
    <property type="entry name" value="SERINE/THREONINE-PROTEIN PHOSPHATASE PP2A-RELATED"/>
    <property type="match status" value="1"/>
</dbReference>
<dbReference type="EC" id="3.1.3.16" evidence="5"/>
<gene>
    <name evidence="9" type="ORF">J7T54_004433</name>
</gene>
<evidence type="ECO:0000256" key="4">
    <source>
        <dbReference type="ARBA" id="ARBA00048336"/>
    </source>
</evidence>
<keyword evidence="2 5" id="KW-0378">Hydrolase</keyword>
<dbReference type="PROSITE" id="PS00125">
    <property type="entry name" value="SER_THR_PHOSPHATASE"/>
    <property type="match status" value="1"/>
</dbReference>
<organism evidence="9 10">
    <name type="scientific">Emericellopsis cladophorae</name>
    <dbReference type="NCBI Taxonomy" id="2686198"/>
    <lineage>
        <taxon>Eukaryota</taxon>
        <taxon>Fungi</taxon>
        <taxon>Dikarya</taxon>
        <taxon>Ascomycota</taxon>
        <taxon>Pezizomycotina</taxon>
        <taxon>Sordariomycetes</taxon>
        <taxon>Hypocreomycetidae</taxon>
        <taxon>Hypocreales</taxon>
        <taxon>Bionectriaceae</taxon>
        <taxon>Emericellopsis</taxon>
    </lineage>
</organism>
<feature type="transmembrane region" description="Helical" evidence="7">
    <location>
        <begin position="291"/>
        <end position="311"/>
    </location>
</feature>
<dbReference type="Gene3D" id="3.40.50.1110">
    <property type="entry name" value="SGNH hydrolase"/>
    <property type="match status" value="1"/>
</dbReference>
<dbReference type="RefSeq" id="XP_051364262.1">
    <property type="nucleotide sequence ID" value="XM_051504350.1"/>
</dbReference>
<protein>
    <recommendedName>
        <fullName evidence="5">Serine/threonine-protein phosphatase</fullName>
        <ecNumber evidence="5">3.1.3.16</ecNumber>
    </recommendedName>
</protein>
<keyword evidence="7" id="KW-0812">Transmembrane</keyword>
<evidence type="ECO:0000256" key="7">
    <source>
        <dbReference type="SAM" id="Phobius"/>
    </source>
</evidence>
<evidence type="ECO:0000256" key="1">
    <source>
        <dbReference type="ARBA" id="ARBA00022723"/>
    </source>
</evidence>
<evidence type="ECO:0000313" key="10">
    <source>
        <dbReference type="Proteomes" id="UP001055219"/>
    </source>
</evidence>
<accession>A0A9P9Y4S0</accession>
<dbReference type="EMBL" id="JAGIXG020000008">
    <property type="protein sequence ID" value="KAI6783406.1"/>
    <property type="molecule type" value="Genomic_DNA"/>
</dbReference>
<dbReference type="CDD" id="cd01830">
    <property type="entry name" value="XynE_like"/>
    <property type="match status" value="1"/>
</dbReference>
<dbReference type="InterPro" id="IPR036259">
    <property type="entry name" value="MFS_trans_sf"/>
</dbReference>
<dbReference type="Pfam" id="PF00149">
    <property type="entry name" value="Metallophos"/>
    <property type="match status" value="1"/>
</dbReference>
<dbReference type="InterPro" id="IPR013830">
    <property type="entry name" value="SGNH_hydro"/>
</dbReference>
<feature type="region of interest" description="Disordered" evidence="6">
    <location>
        <begin position="1172"/>
        <end position="1192"/>
    </location>
</feature>
<dbReference type="CDD" id="cd07415">
    <property type="entry name" value="MPP_PP2A_PP4_PP6"/>
    <property type="match status" value="1"/>
</dbReference>
<keyword evidence="7" id="KW-0472">Membrane</keyword>
<comment type="caution">
    <text evidence="9">The sequence shown here is derived from an EMBL/GenBank/DDBJ whole genome shotgun (WGS) entry which is preliminary data.</text>
</comment>
<dbReference type="InterPro" id="IPR006186">
    <property type="entry name" value="Ser/Thr-sp_prot-phosphatase"/>
</dbReference>
<proteinExistence type="inferred from homology"/>
<name>A0A9P9Y4S0_9HYPO</name>